<organism evidence="2">
    <name type="scientific">Terrestrivirus sp</name>
    <dbReference type="NCBI Taxonomy" id="2487775"/>
    <lineage>
        <taxon>Viruses</taxon>
        <taxon>Varidnaviria</taxon>
        <taxon>Bamfordvirae</taxon>
        <taxon>Nucleocytoviricota</taxon>
        <taxon>Megaviricetes</taxon>
        <taxon>Imitervirales</taxon>
        <taxon>Mimiviridae</taxon>
        <taxon>Klosneuvirinae</taxon>
    </lineage>
</organism>
<evidence type="ECO:0000313" key="2">
    <source>
        <dbReference type="EMBL" id="AYV75665.1"/>
    </source>
</evidence>
<name>A0A3G4ZLE8_9VIRU</name>
<reference evidence="2" key="1">
    <citation type="submission" date="2018-10" db="EMBL/GenBank/DDBJ databases">
        <title>Hidden diversity of soil giant viruses.</title>
        <authorList>
            <person name="Schulz F."/>
            <person name="Alteio L."/>
            <person name="Goudeau D."/>
            <person name="Ryan E.M."/>
            <person name="Malmstrom R.R."/>
            <person name="Blanchard J."/>
            <person name="Woyke T."/>
        </authorList>
    </citation>
    <scope>NUCLEOTIDE SEQUENCE</scope>
    <source>
        <strain evidence="2">TEV1</strain>
    </source>
</reference>
<feature type="region of interest" description="Disordered" evidence="1">
    <location>
        <begin position="1"/>
        <end position="44"/>
    </location>
</feature>
<proteinExistence type="predicted"/>
<accession>A0A3G4ZLE8</accession>
<gene>
    <name evidence="2" type="ORF">Terrestrivirus2_173</name>
</gene>
<evidence type="ECO:0000256" key="1">
    <source>
        <dbReference type="SAM" id="MobiDB-lite"/>
    </source>
</evidence>
<protein>
    <submittedName>
        <fullName evidence="2">Uncharacterized protein</fullName>
    </submittedName>
</protein>
<dbReference type="EMBL" id="MK071980">
    <property type="protein sequence ID" value="AYV75665.1"/>
    <property type="molecule type" value="Genomic_DNA"/>
</dbReference>
<feature type="compositionally biased region" description="Basic and acidic residues" evidence="1">
    <location>
        <begin position="8"/>
        <end position="22"/>
    </location>
</feature>
<sequence length="110" mass="13020">MENIPNDKMLDNMDIDKSDNKPEQIGNKSDNKPKRVKKISKKQEEEKFERINIIKEITTTINHITELHVYENENKTTKADPIHKTTRMETVKYIDVNKIKKSKDHRSTKN</sequence>